<proteinExistence type="predicted"/>
<evidence type="ECO:0000313" key="1">
    <source>
        <dbReference type="EMBL" id="KAH3891127.1"/>
    </source>
</evidence>
<sequence length="71" mass="8168">MVVGTVIPDMVIQNAWVLYRLSAKYQNQPMELLNFRREICAEYRLLSDKTDAATALRQITHREGVPFVAES</sequence>
<name>A0A9D4N7C9_DREPO</name>
<dbReference type="Proteomes" id="UP000828390">
    <property type="component" value="Unassembled WGS sequence"/>
</dbReference>
<reference evidence="1" key="2">
    <citation type="submission" date="2020-11" db="EMBL/GenBank/DDBJ databases">
        <authorList>
            <person name="McCartney M.A."/>
            <person name="Auch B."/>
            <person name="Kono T."/>
            <person name="Mallez S."/>
            <person name="Becker A."/>
            <person name="Gohl D.M."/>
            <person name="Silverstein K.A.T."/>
            <person name="Koren S."/>
            <person name="Bechman K.B."/>
            <person name="Herman A."/>
            <person name="Abrahante J.E."/>
            <person name="Garbe J."/>
        </authorList>
    </citation>
    <scope>NUCLEOTIDE SEQUENCE</scope>
    <source>
        <strain evidence="1">Duluth1</strain>
        <tissue evidence="1">Whole animal</tissue>
    </source>
</reference>
<dbReference type="AlphaFoldDB" id="A0A9D4N7C9"/>
<reference evidence="1" key="1">
    <citation type="journal article" date="2019" name="bioRxiv">
        <title>The Genome of the Zebra Mussel, Dreissena polymorpha: A Resource for Invasive Species Research.</title>
        <authorList>
            <person name="McCartney M.A."/>
            <person name="Auch B."/>
            <person name="Kono T."/>
            <person name="Mallez S."/>
            <person name="Zhang Y."/>
            <person name="Obille A."/>
            <person name="Becker A."/>
            <person name="Abrahante J.E."/>
            <person name="Garbe J."/>
            <person name="Badalamenti J.P."/>
            <person name="Herman A."/>
            <person name="Mangelson H."/>
            <person name="Liachko I."/>
            <person name="Sullivan S."/>
            <person name="Sone E.D."/>
            <person name="Koren S."/>
            <person name="Silverstein K.A.T."/>
            <person name="Beckman K.B."/>
            <person name="Gohl D.M."/>
        </authorList>
    </citation>
    <scope>NUCLEOTIDE SEQUENCE</scope>
    <source>
        <strain evidence="1">Duluth1</strain>
        <tissue evidence="1">Whole animal</tissue>
    </source>
</reference>
<gene>
    <name evidence="1" type="ORF">DPMN_015216</name>
</gene>
<organism evidence="1 2">
    <name type="scientific">Dreissena polymorpha</name>
    <name type="common">Zebra mussel</name>
    <name type="synonym">Mytilus polymorpha</name>
    <dbReference type="NCBI Taxonomy" id="45954"/>
    <lineage>
        <taxon>Eukaryota</taxon>
        <taxon>Metazoa</taxon>
        <taxon>Spiralia</taxon>
        <taxon>Lophotrochozoa</taxon>
        <taxon>Mollusca</taxon>
        <taxon>Bivalvia</taxon>
        <taxon>Autobranchia</taxon>
        <taxon>Heteroconchia</taxon>
        <taxon>Euheterodonta</taxon>
        <taxon>Imparidentia</taxon>
        <taxon>Neoheterodontei</taxon>
        <taxon>Myida</taxon>
        <taxon>Dreissenoidea</taxon>
        <taxon>Dreissenidae</taxon>
        <taxon>Dreissena</taxon>
    </lineage>
</organism>
<comment type="caution">
    <text evidence="1">The sequence shown here is derived from an EMBL/GenBank/DDBJ whole genome shotgun (WGS) entry which is preliminary data.</text>
</comment>
<protein>
    <submittedName>
        <fullName evidence="1">Uncharacterized protein</fullName>
    </submittedName>
</protein>
<accession>A0A9D4N7C9</accession>
<keyword evidence="2" id="KW-1185">Reference proteome</keyword>
<evidence type="ECO:0000313" key="2">
    <source>
        <dbReference type="Proteomes" id="UP000828390"/>
    </source>
</evidence>
<dbReference type="EMBL" id="JAIWYP010000001">
    <property type="protein sequence ID" value="KAH3891127.1"/>
    <property type="molecule type" value="Genomic_DNA"/>
</dbReference>